<sequence length="165" mass="18286">MDLRPTLEQLSEVLWRERHLLELLLFKLEEEQLVLSSGRTRWLGHATREVEAVLDEIRTAELGRATEADAVARLLGLDPGAGLAELAAHAPSPWDDLLRTHRDAFASLTAEISALADGNRELLAVSHRAAQETLMSLHDTVQTYDGLGQRATVETPHARLVDRSI</sequence>
<evidence type="ECO:0000313" key="2">
    <source>
        <dbReference type="EMBL" id="MDQ0424703.1"/>
    </source>
</evidence>
<dbReference type="EMBL" id="JAUSVM010000001">
    <property type="protein sequence ID" value="MDQ0424703.1"/>
    <property type="molecule type" value="Genomic_DNA"/>
</dbReference>
<accession>A0ABU0GI21</accession>
<evidence type="ECO:0008006" key="4">
    <source>
        <dbReference type="Google" id="ProtNLM"/>
    </source>
</evidence>
<dbReference type="RefSeq" id="WP_226237093.1">
    <property type="nucleotide sequence ID" value="NZ_CP084585.1"/>
</dbReference>
<protein>
    <recommendedName>
        <fullName evidence="4">FlgN protein</fullName>
    </recommendedName>
</protein>
<dbReference type="Pfam" id="PF05130">
    <property type="entry name" value="FlgN"/>
    <property type="match status" value="1"/>
</dbReference>
<organism evidence="2 3">
    <name type="scientific">Cellulomonas iranensis</name>
    <dbReference type="NCBI Taxonomy" id="76862"/>
    <lineage>
        <taxon>Bacteria</taxon>
        <taxon>Bacillati</taxon>
        <taxon>Actinomycetota</taxon>
        <taxon>Actinomycetes</taxon>
        <taxon>Micrococcales</taxon>
        <taxon>Cellulomonadaceae</taxon>
        <taxon>Cellulomonas</taxon>
    </lineage>
</organism>
<dbReference type="Proteomes" id="UP001240250">
    <property type="component" value="Unassembled WGS sequence"/>
</dbReference>
<gene>
    <name evidence="2" type="ORF">JO380_001084</name>
</gene>
<proteinExistence type="predicted"/>
<evidence type="ECO:0000256" key="1">
    <source>
        <dbReference type="ARBA" id="ARBA00022795"/>
    </source>
</evidence>
<comment type="caution">
    <text evidence="2">The sequence shown here is derived from an EMBL/GenBank/DDBJ whole genome shotgun (WGS) entry which is preliminary data.</text>
</comment>
<name>A0ABU0GI21_9CELL</name>
<keyword evidence="1" id="KW-1005">Bacterial flagellum biogenesis</keyword>
<evidence type="ECO:0000313" key="3">
    <source>
        <dbReference type="Proteomes" id="UP001240250"/>
    </source>
</evidence>
<dbReference type="Gene3D" id="1.20.58.300">
    <property type="entry name" value="FlgN-like"/>
    <property type="match status" value="1"/>
</dbReference>
<dbReference type="SUPFAM" id="SSF140566">
    <property type="entry name" value="FlgN-like"/>
    <property type="match status" value="1"/>
</dbReference>
<keyword evidence="3" id="KW-1185">Reference proteome</keyword>
<dbReference type="InterPro" id="IPR007809">
    <property type="entry name" value="FlgN-like"/>
</dbReference>
<reference evidence="2 3" key="1">
    <citation type="submission" date="2023-07" db="EMBL/GenBank/DDBJ databases">
        <title>Sequencing the genomes of 1000 actinobacteria strains.</title>
        <authorList>
            <person name="Klenk H.-P."/>
        </authorList>
    </citation>
    <scope>NUCLEOTIDE SEQUENCE [LARGE SCALE GENOMIC DNA]</scope>
    <source>
        <strain evidence="2 3">DSM 14785</strain>
    </source>
</reference>
<dbReference type="InterPro" id="IPR036679">
    <property type="entry name" value="FlgN-like_sf"/>
</dbReference>